<evidence type="ECO:0000313" key="1">
    <source>
        <dbReference type="EMBL" id="CDI02972.1"/>
    </source>
</evidence>
<protein>
    <submittedName>
        <fullName evidence="1">Uncharacterized protein</fullName>
    </submittedName>
</protein>
<name>W6M5F2_9GAMM</name>
<organism evidence="1 2">
    <name type="scientific">Candidatus Competibacter denitrificans Run_A_D11</name>
    <dbReference type="NCBI Taxonomy" id="1400863"/>
    <lineage>
        <taxon>Bacteria</taxon>
        <taxon>Pseudomonadati</taxon>
        <taxon>Pseudomonadota</taxon>
        <taxon>Gammaproteobacteria</taxon>
        <taxon>Candidatus Competibacteraceae</taxon>
        <taxon>Candidatus Competibacter</taxon>
    </lineage>
</organism>
<keyword evidence="2" id="KW-1185">Reference proteome</keyword>
<reference evidence="1" key="1">
    <citation type="submission" date="2013-07" db="EMBL/GenBank/DDBJ databases">
        <authorList>
            <person name="McIlroy S."/>
        </authorList>
    </citation>
    <scope>NUCLEOTIDE SEQUENCE [LARGE SCALE GENOMIC DNA]</scope>
    <source>
        <strain evidence="1">Run_A_D11</strain>
    </source>
</reference>
<dbReference type="AlphaFoldDB" id="W6M5F2"/>
<dbReference type="EMBL" id="CBTJ020000043">
    <property type="protein sequence ID" value="CDI02972.1"/>
    <property type="molecule type" value="Genomic_DNA"/>
</dbReference>
<dbReference type="Proteomes" id="UP000035760">
    <property type="component" value="Unassembled WGS sequence"/>
</dbReference>
<accession>W6M5F2</accession>
<gene>
    <name evidence="1" type="ORF">BN873_360066</name>
</gene>
<sequence>MPASPKRWRLPVAGKPALDSKSRVNPFRKRWNAIFSCNIVAPSPIAVAAILAKPGFYLVVSQVNTLSKAISLKLFQLTFRLWRYICINFLKEMIFRGPYHVGIYIARNPSLQAAR</sequence>
<comment type="caution">
    <text evidence="1">The sequence shown here is derived from an EMBL/GenBank/DDBJ whole genome shotgun (WGS) entry which is preliminary data.</text>
</comment>
<proteinExistence type="predicted"/>
<evidence type="ECO:0000313" key="2">
    <source>
        <dbReference type="Proteomes" id="UP000035760"/>
    </source>
</evidence>
<reference evidence="1" key="2">
    <citation type="submission" date="2014-03" db="EMBL/GenBank/DDBJ databases">
        <title>Candidatus Competibacter-lineage genomes retrieved from metagenomes reveal functional metabolic diversity.</title>
        <authorList>
            <person name="McIlroy S.J."/>
            <person name="Albertsen M."/>
            <person name="Andresen E.K."/>
            <person name="Saunders A.M."/>
            <person name="Kristiansen R."/>
            <person name="Stokholm-Bjerregaard M."/>
            <person name="Nielsen K.L."/>
            <person name="Nielsen P.H."/>
        </authorList>
    </citation>
    <scope>NUCLEOTIDE SEQUENCE</scope>
    <source>
        <strain evidence="1">Run_A_D11</strain>
    </source>
</reference>
<dbReference type="STRING" id="1400863.BN873_360066"/>